<dbReference type="PROSITE" id="PS51034">
    <property type="entry name" value="ZP_2"/>
    <property type="match status" value="1"/>
</dbReference>
<keyword evidence="1" id="KW-1015">Disulfide bond</keyword>
<dbReference type="PANTHER" id="PTHR46534:SF1">
    <property type="entry name" value="IGGFC-BINDING PROTEIN N-TERMINAL DOMAIN-CONTAINING PROTEIN"/>
    <property type="match status" value="1"/>
</dbReference>
<dbReference type="AlphaFoldDB" id="A0AAN8JCH9"/>
<dbReference type="InterPro" id="IPR035234">
    <property type="entry name" value="IgGFc-bd_N"/>
</dbReference>
<dbReference type="Pfam" id="PF17517">
    <property type="entry name" value="IgGFc_binding"/>
    <property type="match status" value="1"/>
</dbReference>
<gene>
    <name evidence="4" type="ORF">SNE40_016057</name>
</gene>
<dbReference type="InterPro" id="IPR001507">
    <property type="entry name" value="ZP_dom"/>
</dbReference>
<accession>A0AAN8JCH9</accession>
<keyword evidence="2" id="KW-0732">Signal</keyword>
<name>A0AAN8JCH9_PATCE</name>
<evidence type="ECO:0000259" key="3">
    <source>
        <dbReference type="PROSITE" id="PS51034"/>
    </source>
</evidence>
<protein>
    <recommendedName>
        <fullName evidence="3">ZP domain-containing protein</fullName>
    </recommendedName>
</protein>
<organism evidence="4 5">
    <name type="scientific">Patella caerulea</name>
    <name type="common">Rayed Mediterranean limpet</name>
    <dbReference type="NCBI Taxonomy" id="87958"/>
    <lineage>
        <taxon>Eukaryota</taxon>
        <taxon>Metazoa</taxon>
        <taxon>Spiralia</taxon>
        <taxon>Lophotrochozoa</taxon>
        <taxon>Mollusca</taxon>
        <taxon>Gastropoda</taxon>
        <taxon>Patellogastropoda</taxon>
        <taxon>Patelloidea</taxon>
        <taxon>Patellidae</taxon>
        <taxon>Patella</taxon>
    </lineage>
</organism>
<dbReference type="SMART" id="SM00241">
    <property type="entry name" value="ZP"/>
    <property type="match status" value="1"/>
</dbReference>
<dbReference type="Gene3D" id="2.60.40.4100">
    <property type="entry name" value="Zona pellucida, ZP-C domain"/>
    <property type="match status" value="1"/>
</dbReference>
<evidence type="ECO:0000256" key="1">
    <source>
        <dbReference type="ARBA" id="ARBA00023157"/>
    </source>
</evidence>
<dbReference type="Pfam" id="PF00100">
    <property type="entry name" value="Zona_pellucida"/>
    <property type="match status" value="1"/>
</dbReference>
<dbReference type="EMBL" id="JAZGQO010000011">
    <property type="protein sequence ID" value="KAK6172400.1"/>
    <property type="molecule type" value="Genomic_DNA"/>
</dbReference>
<reference evidence="4 5" key="1">
    <citation type="submission" date="2024-01" db="EMBL/GenBank/DDBJ databases">
        <title>The genome of the rayed Mediterranean limpet Patella caerulea (Linnaeus, 1758).</title>
        <authorList>
            <person name="Anh-Thu Weber A."/>
            <person name="Halstead-Nussloch G."/>
        </authorList>
    </citation>
    <scope>NUCLEOTIDE SEQUENCE [LARGE SCALE GENOMIC DNA]</scope>
    <source>
        <strain evidence="4">AATW-2023a</strain>
        <tissue evidence="4">Whole specimen</tissue>
    </source>
</reference>
<evidence type="ECO:0000313" key="5">
    <source>
        <dbReference type="Proteomes" id="UP001347796"/>
    </source>
</evidence>
<sequence>MAYVTIFIEILLILSCLTFTAASDSTRGKDFYVAFFPETYESYFVINYHNSLLISSNSGGVCSVSYDNGTRHETTLNVNPKTVTTLNIPELSRIHAGTKIINKGVHVKCSQDVSLYGVDYYHTDGVFTAIPLEALSADYIVPGMRSNSFLGIVGTTANTTVHVYVKSTCSYLYNGITYQTGDVFVVLLQENDVLQITDVDQSSGDGCDLSGTRVMSTAKVSVFSGSVYYPGGASHYVMQVPPLSAYSKLAIAPRVKTTYAWKSIIRVVAGYDNTTLFNPAPVRHLDKGEYVEFNYTFTDDHVIISDKPVMVTQVCVFGAGSGFFTFVPGPEFYGNDYFIKGITSILRNENPYVTIISETKDIHSLLVDDVYPDTIQWVNLTNAPYSVGVLPIKAGQQLHILNSKSPIFVREHEYSSVKTHGYIGGYSFKARKHSVDASYSLECLASSFLITFDILVLGVSPNDIFNIYMGVETCTGILDGDILTFNTSYSDCHTGHKIENDTIYFENHIVFAPPSPDHLIRTVQWDFEVVCSKSTHDTDSILVHPKYNSSSHVTASGQIQGSHVKIDLYQDAGFSHILQGRDLSNILIGSTVFVQVTATGNSDIVMVVNNCYAHVDSDQKTSHQLIKDGCTVDFGSQILITRNQVTRFQFNMFDLPHDQNGFIISCDVTYCDPMDFTSKCQQTCHQSQPDIIG</sequence>
<proteinExistence type="predicted"/>
<dbReference type="PANTHER" id="PTHR46534">
    <property type="entry name" value="IGGFC_BINDING DOMAIN-CONTAINING PROTEIN"/>
    <property type="match status" value="1"/>
</dbReference>
<dbReference type="Proteomes" id="UP001347796">
    <property type="component" value="Unassembled WGS sequence"/>
</dbReference>
<feature type="chain" id="PRO_5042999260" description="ZP domain-containing protein" evidence="2">
    <location>
        <begin position="23"/>
        <end position="693"/>
    </location>
</feature>
<evidence type="ECO:0000313" key="4">
    <source>
        <dbReference type="EMBL" id="KAK6172400.1"/>
    </source>
</evidence>
<evidence type="ECO:0000256" key="2">
    <source>
        <dbReference type="SAM" id="SignalP"/>
    </source>
</evidence>
<dbReference type="InterPro" id="IPR042235">
    <property type="entry name" value="ZP-C_dom"/>
</dbReference>
<dbReference type="Gene3D" id="2.60.40.3210">
    <property type="entry name" value="Zona pellucida, ZP-N domain"/>
    <property type="match status" value="1"/>
</dbReference>
<comment type="caution">
    <text evidence="4">The sequence shown here is derived from an EMBL/GenBank/DDBJ whole genome shotgun (WGS) entry which is preliminary data.</text>
</comment>
<dbReference type="InterPro" id="IPR055355">
    <property type="entry name" value="ZP-C"/>
</dbReference>
<feature type="domain" description="ZP" evidence="3">
    <location>
        <begin position="442"/>
        <end position="687"/>
    </location>
</feature>
<feature type="signal peptide" evidence="2">
    <location>
        <begin position="1"/>
        <end position="22"/>
    </location>
</feature>
<keyword evidence="5" id="KW-1185">Reference proteome</keyword>